<organism evidence="2 3">
    <name type="scientific">Pectobacterium parvum</name>
    <dbReference type="NCBI Taxonomy" id="2778550"/>
    <lineage>
        <taxon>Bacteria</taxon>
        <taxon>Pseudomonadati</taxon>
        <taxon>Pseudomonadota</taxon>
        <taxon>Gammaproteobacteria</taxon>
        <taxon>Enterobacterales</taxon>
        <taxon>Pectobacteriaceae</taxon>
        <taxon>Pectobacterium</taxon>
    </lineage>
</organism>
<sequence length="114" mass="12941">MNSIDQIPLIGVGIGKAVLMPESFYALYLYRVGVIGILMHVVMLILAFKKCSELAVKYKYDVSLNCFFMSFQFYLISLPFSYASSALNDQVRSGFIFYVLLGMVFKCSDNFKKV</sequence>
<dbReference type="Proteomes" id="UP000464054">
    <property type="component" value="Chromosome"/>
</dbReference>
<feature type="transmembrane region" description="Helical" evidence="1">
    <location>
        <begin position="60"/>
        <end position="83"/>
    </location>
</feature>
<keyword evidence="1" id="KW-0472">Membrane</keyword>
<name>A0AAP9LDD9_9GAMM</name>
<dbReference type="EMBL" id="CP046377">
    <property type="protein sequence ID" value="QHQ25095.1"/>
    <property type="molecule type" value="Genomic_DNA"/>
</dbReference>
<evidence type="ECO:0000256" key="1">
    <source>
        <dbReference type="SAM" id="Phobius"/>
    </source>
</evidence>
<proteinExistence type="predicted"/>
<keyword evidence="1" id="KW-0812">Transmembrane</keyword>
<evidence type="ECO:0000313" key="2">
    <source>
        <dbReference type="EMBL" id="QHQ25095.1"/>
    </source>
</evidence>
<reference evidence="3" key="1">
    <citation type="submission" date="2019-11" db="EMBL/GenBank/DDBJ databases">
        <authorList>
            <person name="Jee S."/>
        </authorList>
    </citation>
    <scope>NUCLEOTIDE SEQUENCE [LARGE SCALE GENOMIC DNA]</scope>
    <source>
        <strain evidence="3">PZ1</strain>
    </source>
</reference>
<accession>A0AAP9LDD9</accession>
<keyword evidence="1" id="KW-1133">Transmembrane helix</keyword>
<gene>
    <name evidence="2" type="ORF">GMX10_14210</name>
</gene>
<protein>
    <submittedName>
        <fullName evidence="2">Uncharacterized protein</fullName>
    </submittedName>
</protein>
<feature type="transmembrane region" description="Helical" evidence="1">
    <location>
        <begin position="95"/>
        <end position="111"/>
    </location>
</feature>
<feature type="transmembrane region" description="Helical" evidence="1">
    <location>
        <begin position="28"/>
        <end position="48"/>
    </location>
</feature>
<evidence type="ECO:0000313" key="3">
    <source>
        <dbReference type="Proteomes" id="UP000464054"/>
    </source>
</evidence>
<dbReference type="AlphaFoldDB" id="A0AAP9LDD9"/>